<dbReference type="Proteomes" id="UP000199310">
    <property type="component" value="Unassembled WGS sequence"/>
</dbReference>
<reference evidence="2" key="1">
    <citation type="submission" date="2016-10" db="EMBL/GenBank/DDBJ databases">
        <authorList>
            <person name="Varghese N."/>
            <person name="Submissions S."/>
        </authorList>
    </citation>
    <scope>NUCLEOTIDE SEQUENCE [LARGE SCALE GENOMIC DNA]</scope>
    <source>
        <strain evidence="2">DSM 3695</strain>
    </source>
</reference>
<organism evidence="1 2">
    <name type="scientific">Chitinophaga arvensicola</name>
    <dbReference type="NCBI Taxonomy" id="29529"/>
    <lineage>
        <taxon>Bacteria</taxon>
        <taxon>Pseudomonadati</taxon>
        <taxon>Bacteroidota</taxon>
        <taxon>Chitinophagia</taxon>
        <taxon>Chitinophagales</taxon>
        <taxon>Chitinophagaceae</taxon>
        <taxon>Chitinophaga</taxon>
    </lineage>
</organism>
<dbReference type="SUPFAM" id="SSF53474">
    <property type="entry name" value="alpha/beta-Hydrolases"/>
    <property type="match status" value="1"/>
</dbReference>
<proteinExistence type="predicted"/>
<evidence type="ECO:0000313" key="1">
    <source>
        <dbReference type="EMBL" id="SEW38204.1"/>
    </source>
</evidence>
<dbReference type="RefSeq" id="WP_245752478.1">
    <property type="nucleotide sequence ID" value="NZ_FOJG01000001.1"/>
</dbReference>
<dbReference type="STRING" id="29529.SAMN04488122_2590"/>
<evidence type="ECO:0000313" key="2">
    <source>
        <dbReference type="Proteomes" id="UP000199310"/>
    </source>
</evidence>
<name>A0A1I0RBI9_9BACT</name>
<sequence length="247" mass="27691">MQTHQHYINSAYLGREVVLDSYFAGTSPHILLLVNDGQELSGLLPALPDTLMVAGIHAGAERKAEYGTAGVPDYMGQGQKAGDYTHFIITELLPFLQQQYPGITFTKRAFAGFSLGGLSALDITWHHPALFQLAGVFSGALWWRSKPLGAEYHDDRDRIMHQLIRAGSYHPGQQFFFECGTADETADRNNNGVIDSIDDTRDLIRELLQKGYRPDKDIFSLEIPGGRHDVATWKKAMELFLQLPFFY</sequence>
<dbReference type="Pfam" id="PF00756">
    <property type="entry name" value="Esterase"/>
    <property type="match status" value="1"/>
</dbReference>
<keyword evidence="2" id="KW-1185">Reference proteome</keyword>
<dbReference type="InterPro" id="IPR050583">
    <property type="entry name" value="Mycobacterial_A85_antigen"/>
</dbReference>
<dbReference type="InterPro" id="IPR029058">
    <property type="entry name" value="AB_hydrolase_fold"/>
</dbReference>
<dbReference type="PANTHER" id="PTHR48098">
    <property type="entry name" value="ENTEROCHELIN ESTERASE-RELATED"/>
    <property type="match status" value="1"/>
</dbReference>
<protein>
    <submittedName>
        <fullName evidence="1">Putative esterase</fullName>
    </submittedName>
</protein>
<dbReference type="InterPro" id="IPR000801">
    <property type="entry name" value="Esterase-like"/>
</dbReference>
<gene>
    <name evidence="1" type="ORF">SAMN04488122_2590</name>
</gene>
<dbReference type="EMBL" id="FOJG01000001">
    <property type="protein sequence ID" value="SEW38204.1"/>
    <property type="molecule type" value="Genomic_DNA"/>
</dbReference>
<accession>A0A1I0RBI9</accession>
<dbReference type="AlphaFoldDB" id="A0A1I0RBI9"/>
<dbReference type="PANTHER" id="PTHR48098:SF6">
    <property type="entry name" value="FERRI-BACILLIBACTIN ESTERASE BESA"/>
    <property type="match status" value="1"/>
</dbReference>
<dbReference type="Gene3D" id="3.40.50.1820">
    <property type="entry name" value="alpha/beta hydrolase"/>
    <property type="match status" value="1"/>
</dbReference>